<dbReference type="InterPro" id="IPR014352">
    <property type="entry name" value="FERM/acyl-CoA-bd_prot_sf"/>
</dbReference>
<evidence type="ECO:0000256" key="1">
    <source>
        <dbReference type="ARBA" id="ARBA00023121"/>
    </source>
</evidence>
<dbReference type="PANTHER" id="PTHR23310:SF138">
    <property type="entry name" value="ACB DOMAIN-CONTAINING PROTEIN"/>
    <property type="match status" value="1"/>
</dbReference>
<name>A0A0M3JTB7_ANISI</name>
<dbReference type="GO" id="GO:0000062">
    <property type="term" value="F:fatty-acyl-CoA binding"/>
    <property type="evidence" value="ECO:0007669"/>
    <property type="project" value="InterPro"/>
</dbReference>
<evidence type="ECO:0000313" key="4">
    <source>
        <dbReference type="Proteomes" id="UP000267096"/>
    </source>
</evidence>
<evidence type="ECO:0000259" key="2">
    <source>
        <dbReference type="PROSITE" id="PS51228"/>
    </source>
</evidence>
<sequence>MDFNIAAEEMRRLAKEPTDSEKLLLYGLYKQAIHGNIPSTDDYPRPIGDNNEWAVLKYNAWCANVVEMIITNQSQQVLGKTRGECEKEYVEFAEDMIKKYERKIIRSKWNSEVWSVDY</sequence>
<protein>
    <submittedName>
        <fullName evidence="5">ACB domain-containing protein</fullName>
    </submittedName>
</protein>
<organism evidence="5">
    <name type="scientific">Anisakis simplex</name>
    <name type="common">Herring worm</name>
    <dbReference type="NCBI Taxonomy" id="6269"/>
    <lineage>
        <taxon>Eukaryota</taxon>
        <taxon>Metazoa</taxon>
        <taxon>Ecdysozoa</taxon>
        <taxon>Nematoda</taxon>
        <taxon>Chromadorea</taxon>
        <taxon>Rhabditida</taxon>
        <taxon>Spirurina</taxon>
        <taxon>Ascaridomorpha</taxon>
        <taxon>Ascaridoidea</taxon>
        <taxon>Anisakidae</taxon>
        <taxon>Anisakis</taxon>
        <taxon>Anisakis simplex complex</taxon>
    </lineage>
</organism>
<dbReference type="Proteomes" id="UP000267096">
    <property type="component" value="Unassembled WGS sequence"/>
</dbReference>
<evidence type="ECO:0000313" key="5">
    <source>
        <dbReference type="WBParaSite" id="ASIM_0001126501-mRNA-1"/>
    </source>
</evidence>
<dbReference type="PANTHER" id="PTHR23310">
    <property type="entry name" value="ACYL-COA-BINDING PROTEIN, ACBP"/>
    <property type="match status" value="1"/>
</dbReference>
<reference evidence="3 4" key="2">
    <citation type="submission" date="2018-11" db="EMBL/GenBank/DDBJ databases">
        <authorList>
            <consortium name="Pathogen Informatics"/>
        </authorList>
    </citation>
    <scope>NUCLEOTIDE SEQUENCE [LARGE SCALE GENOMIC DNA]</scope>
</reference>
<keyword evidence="4" id="KW-1185">Reference proteome</keyword>
<dbReference type="Pfam" id="PF00887">
    <property type="entry name" value="ACBP"/>
    <property type="match status" value="1"/>
</dbReference>
<dbReference type="AlphaFoldDB" id="A0A0M3JTB7"/>
<dbReference type="InterPro" id="IPR035984">
    <property type="entry name" value="Acyl-CoA-binding_sf"/>
</dbReference>
<dbReference type="GO" id="GO:0006631">
    <property type="term" value="P:fatty acid metabolic process"/>
    <property type="evidence" value="ECO:0007669"/>
    <property type="project" value="TreeGrafter"/>
</dbReference>
<dbReference type="EMBL" id="UYRR01031021">
    <property type="protein sequence ID" value="VDK43734.1"/>
    <property type="molecule type" value="Genomic_DNA"/>
</dbReference>
<dbReference type="OrthoDB" id="346910at2759"/>
<dbReference type="PROSITE" id="PS51228">
    <property type="entry name" value="ACB_2"/>
    <property type="match status" value="1"/>
</dbReference>
<gene>
    <name evidence="3" type="ORF">ASIM_LOCUS10823</name>
</gene>
<reference evidence="5" key="1">
    <citation type="submission" date="2017-02" db="UniProtKB">
        <authorList>
            <consortium name="WormBaseParasite"/>
        </authorList>
    </citation>
    <scope>IDENTIFICATION</scope>
</reference>
<dbReference type="SUPFAM" id="SSF47027">
    <property type="entry name" value="Acyl-CoA binding protein"/>
    <property type="match status" value="1"/>
</dbReference>
<proteinExistence type="predicted"/>
<feature type="domain" description="ACB" evidence="2">
    <location>
        <begin position="1"/>
        <end position="102"/>
    </location>
</feature>
<evidence type="ECO:0000313" key="3">
    <source>
        <dbReference type="EMBL" id="VDK43734.1"/>
    </source>
</evidence>
<keyword evidence="1" id="KW-0446">Lipid-binding</keyword>
<dbReference type="Gene3D" id="1.20.80.10">
    <property type="match status" value="1"/>
</dbReference>
<accession>A0A0M3JTB7</accession>
<dbReference type="WBParaSite" id="ASIM_0001126501-mRNA-1">
    <property type="protein sequence ID" value="ASIM_0001126501-mRNA-1"/>
    <property type="gene ID" value="ASIM_0001126501"/>
</dbReference>
<dbReference type="InterPro" id="IPR000582">
    <property type="entry name" value="Acyl-CoA-binding_protein"/>
</dbReference>